<feature type="domain" description="CUE" evidence="3">
    <location>
        <begin position="2"/>
        <end position="45"/>
    </location>
</feature>
<evidence type="ECO:0000256" key="1">
    <source>
        <dbReference type="SAM" id="Coils"/>
    </source>
</evidence>
<dbReference type="AlphaFoldDB" id="A0ABD2ZDM6"/>
<gene>
    <name evidence="4" type="ORF">ACH5RR_020139</name>
</gene>
<proteinExistence type="predicted"/>
<evidence type="ECO:0000256" key="2">
    <source>
        <dbReference type="SAM" id="MobiDB-lite"/>
    </source>
</evidence>
<feature type="coiled-coil region" evidence="1">
    <location>
        <begin position="401"/>
        <end position="428"/>
    </location>
</feature>
<dbReference type="Proteomes" id="UP001630127">
    <property type="component" value="Unassembled WGS sequence"/>
</dbReference>
<dbReference type="PANTHER" id="PTHR48459:SF1">
    <property type="entry name" value="CUE DOMAIN-CONTAINING PROTEIN"/>
    <property type="match status" value="1"/>
</dbReference>
<organism evidence="4 5">
    <name type="scientific">Cinchona calisaya</name>
    <dbReference type="NCBI Taxonomy" id="153742"/>
    <lineage>
        <taxon>Eukaryota</taxon>
        <taxon>Viridiplantae</taxon>
        <taxon>Streptophyta</taxon>
        <taxon>Embryophyta</taxon>
        <taxon>Tracheophyta</taxon>
        <taxon>Spermatophyta</taxon>
        <taxon>Magnoliopsida</taxon>
        <taxon>eudicotyledons</taxon>
        <taxon>Gunneridae</taxon>
        <taxon>Pentapetalae</taxon>
        <taxon>asterids</taxon>
        <taxon>lamiids</taxon>
        <taxon>Gentianales</taxon>
        <taxon>Rubiaceae</taxon>
        <taxon>Cinchonoideae</taxon>
        <taxon>Cinchoneae</taxon>
        <taxon>Cinchona</taxon>
    </lineage>
</organism>
<dbReference type="EMBL" id="JBJUIK010000009">
    <property type="protein sequence ID" value="KAL3517550.1"/>
    <property type="molecule type" value="Genomic_DNA"/>
</dbReference>
<dbReference type="InterPro" id="IPR003892">
    <property type="entry name" value="CUE"/>
</dbReference>
<feature type="compositionally biased region" description="Basic and acidic residues" evidence="2">
    <location>
        <begin position="146"/>
        <end position="156"/>
    </location>
</feature>
<dbReference type="PANTHER" id="PTHR48459">
    <property type="entry name" value="CUE DOMAIN-CONTAINING PROTEIN"/>
    <property type="match status" value="1"/>
</dbReference>
<dbReference type="PROSITE" id="PS51140">
    <property type="entry name" value="CUE"/>
    <property type="match status" value="1"/>
</dbReference>
<protein>
    <recommendedName>
        <fullName evidence="3">CUE domain-containing protein</fullName>
    </recommendedName>
</protein>
<keyword evidence="1" id="KW-0175">Coiled coil</keyword>
<feature type="region of interest" description="Disordered" evidence="2">
    <location>
        <begin position="128"/>
        <end position="167"/>
    </location>
</feature>
<accession>A0ABD2ZDM6</accession>
<sequence>MGFNKVYKVLVEIFPEVDSRALKAVAIEHQKDVDAAVEVVLTEVIPFLTERSTCSRSSTGTGGILRSPEEAKVFANGSSSKNNALVEHEGCLDEEQNGPFYDAIDEQDHTFDDTSGMNLDSKELTTVRKFNERRTTNDAENEANADDVRISGDHSSEGTLSGMSQESTIRVGYDQISQLDLRPLEQENLGTHQSLDNSLHADSNNSNNCEKNIPVGNSVGLLSQSDFEPLTLNSPGSMVQLVDMLDIQNTGFEKELDCRKDAAINTESFSEMIDNDKDEPMLNTLVTRSGQLFSTDILEDIIADARSNKKTLLSAVETIISLMKEVELQEEAAEQAKQDAANGGLEILKRVEDLKQMLEHAKEANDMHAGEVYGEKAILATEARELQSRLLCLSDERDKSLGILDEMRQSLEMRLAAAEKERKMAGQEKLEKDDIAWKALKNQEVVMEKVVHEANILKQEAEENAKLREFLIDRGRVVDTLQGEISVICTDVRLLKEKFDERLPLSKSLTSSQTSCIVASSSSSSKSTTSEQVDQVTDRDDPSDTPEKTDLIPSSYEQEFVREETAADDTKELSDDGWEIFDNREAYM</sequence>
<feature type="compositionally biased region" description="Low complexity" evidence="2">
    <location>
        <begin position="514"/>
        <end position="530"/>
    </location>
</feature>
<evidence type="ECO:0000313" key="5">
    <source>
        <dbReference type="Proteomes" id="UP001630127"/>
    </source>
</evidence>
<name>A0ABD2ZDM6_9GENT</name>
<feature type="compositionally biased region" description="Basic and acidic residues" evidence="2">
    <location>
        <begin position="536"/>
        <end position="550"/>
    </location>
</feature>
<evidence type="ECO:0000313" key="4">
    <source>
        <dbReference type="EMBL" id="KAL3517550.1"/>
    </source>
</evidence>
<feature type="compositionally biased region" description="Basic and acidic residues" evidence="2">
    <location>
        <begin position="128"/>
        <end position="137"/>
    </location>
</feature>
<dbReference type="InterPro" id="IPR009060">
    <property type="entry name" value="UBA-like_sf"/>
</dbReference>
<feature type="coiled-coil region" evidence="1">
    <location>
        <begin position="319"/>
        <end position="371"/>
    </location>
</feature>
<dbReference type="SUPFAM" id="SSF46934">
    <property type="entry name" value="UBA-like"/>
    <property type="match status" value="1"/>
</dbReference>
<feature type="compositionally biased region" description="Basic and acidic residues" evidence="2">
    <location>
        <begin position="559"/>
        <end position="574"/>
    </location>
</feature>
<evidence type="ECO:0000259" key="3">
    <source>
        <dbReference type="PROSITE" id="PS51140"/>
    </source>
</evidence>
<comment type="caution">
    <text evidence="4">The sequence shown here is derived from an EMBL/GenBank/DDBJ whole genome shotgun (WGS) entry which is preliminary data.</text>
</comment>
<feature type="region of interest" description="Disordered" evidence="2">
    <location>
        <begin position="514"/>
        <end position="577"/>
    </location>
</feature>
<dbReference type="CDD" id="cd14279">
    <property type="entry name" value="CUE"/>
    <property type="match status" value="1"/>
</dbReference>
<reference evidence="4 5" key="1">
    <citation type="submission" date="2024-11" db="EMBL/GenBank/DDBJ databases">
        <title>A near-complete genome assembly of Cinchona calisaya.</title>
        <authorList>
            <person name="Lian D.C."/>
            <person name="Zhao X.W."/>
            <person name="Wei L."/>
        </authorList>
    </citation>
    <scope>NUCLEOTIDE SEQUENCE [LARGE SCALE GENOMIC DNA]</scope>
    <source>
        <tissue evidence="4">Nenye</tissue>
    </source>
</reference>
<feature type="compositionally biased region" description="Polar residues" evidence="2">
    <location>
        <begin position="157"/>
        <end position="167"/>
    </location>
</feature>
<keyword evidence="5" id="KW-1185">Reference proteome</keyword>